<protein>
    <submittedName>
        <fullName evidence="1">Uncharacterized protein</fullName>
    </submittedName>
</protein>
<organism evidence="1 2">
    <name type="scientific">Hygrophoropsis aurantiaca</name>
    <dbReference type="NCBI Taxonomy" id="72124"/>
    <lineage>
        <taxon>Eukaryota</taxon>
        <taxon>Fungi</taxon>
        <taxon>Dikarya</taxon>
        <taxon>Basidiomycota</taxon>
        <taxon>Agaricomycotina</taxon>
        <taxon>Agaricomycetes</taxon>
        <taxon>Agaricomycetidae</taxon>
        <taxon>Boletales</taxon>
        <taxon>Coniophorineae</taxon>
        <taxon>Hygrophoropsidaceae</taxon>
        <taxon>Hygrophoropsis</taxon>
    </lineage>
</organism>
<evidence type="ECO:0000313" key="1">
    <source>
        <dbReference type="EMBL" id="KAH7907836.1"/>
    </source>
</evidence>
<name>A0ACB8A354_9AGAM</name>
<sequence length="358" mass="39494">MSAEKWASSHICGRTKNSKARKLRTALLDILELHRESAPLATYILISLIPIPPSAWESRWHTMVAAKKTCRNAQAAIVVSYMCRKGDAKAFEAVMACAKAIIILDELTLTPHPSDAATVVEAQKWTTLYINAFDHVVRGTQTQHTFGSLAASVNECLGDLYRKDFLDASTAFAQGIVQGAVDRQEAQDANTKLTVDVYLATCRNAVGVKPSLVLAWSIGGLDRYSKLLDNDPSVRGMEEATADLVLIARDIYSYKKKLADNGAHYNLLTVLMQDPKWGHPDLQGAIDCAGQLFESAVARFKECRANLPSIDEETDMILATYADVMVDTFAGHVEWCLICPYYSVFENEESRQKGLLSL</sequence>
<evidence type="ECO:0000313" key="2">
    <source>
        <dbReference type="Proteomes" id="UP000790377"/>
    </source>
</evidence>
<accession>A0ACB8A354</accession>
<dbReference type="Proteomes" id="UP000790377">
    <property type="component" value="Unassembled WGS sequence"/>
</dbReference>
<reference evidence="1" key="1">
    <citation type="journal article" date="2021" name="New Phytol.">
        <title>Evolutionary innovations through gain and loss of genes in the ectomycorrhizal Boletales.</title>
        <authorList>
            <person name="Wu G."/>
            <person name="Miyauchi S."/>
            <person name="Morin E."/>
            <person name="Kuo A."/>
            <person name="Drula E."/>
            <person name="Varga T."/>
            <person name="Kohler A."/>
            <person name="Feng B."/>
            <person name="Cao Y."/>
            <person name="Lipzen A."/>
            <person name="Daum C."/>
            <person name="Hundley H."/>
            <person name="Pangilinan J."/>
            <person name="Johnson J."/>
            <person name="Barry K."/>
            <person name="LaButti K."/>
            <person name="Ng V."/>
            <person name="Ahrendt S."/>
            <person name="Min B."/>
            <person name="Choi I.G."/>
            <person name="Park H."/>
            <person name="Plett J.M."/>
            <person name="Magnuson J."/>
            <person name="Spatafora J.W."/>
            <person name="Nagy L.G."/>
            <person name="Henrissat B."/>
            <person name="Grigoriev I.V."/>
            <person name="Yang Z.L."/>
            <person name="Xu J."/>
            <person name="Martin F.M."/>
        </authorList>
    </citation>
    <scope>NUCLEOTIDE SEQUENCE</scope>
    <source>
        <strain evidence="1">ATCC 28755</strain>
    </source>
</reference>
<comment type="caution">
    <text evidence="1">The sequence shown here is derived from an EMBL/GenBank/DDBJ whole genome shotgun (WGS) entry which is preliminary data.</text>
</comment>
<proteinExistence type="predicted"/>
<dbReference type="EMBL" id="MU267866">
    <property type="protein sequence ID" value="KAH7907836.1"/>
    <property type="molecule type" value="Genomic_DNA"/>
</dbReference>
<keyword evidence="2" id="KW-1185">Reference proteome</keyword>
<gene>
    <name evidence="1" type="ORF">BJ138DRAFT_1103981</name>
</gene>